<feature type="transmembrane region" description="Helical" evidence="2">
    <location>
        <begin position="67"/>
        <end position="86"/>
    </location>
</feature>
<organism evidence="4 5">
    <name type="scientific">Amycolatopsis thermalba</name>
    <dbReference type="NCBI Taxonomy" id="944492"/>
    <lineage>
        <taxon>Bacteria</taxon>
        <taxon>Bacillati</taxon>
        <taxon>Actinomycetota</taxon>
        <taxon>Actinomycetes</taxon>
        <taxon>Pseudonocardiales</taxon>
        <taxon>Pseudonocardiaceae</taxon>
        <taxon>Amycolatopsis</taxon>
    </lineage>
</organism>
<protein>
    <submittedName>
        <fullName evidence="4">Prepilin peptidase</fullName>
        <ecNumber evidence="4">3.4.23.43</ecNumber>
    </submittedName>
</protein>
<feature type="transmembrane region" description="Helical" evidence="2">
    <location>
        <begin position="93"/>
        <end position="114"/>
    </location>
</feature>
<evidence type="ECO:0000256" key="2">
    <source>
        <dbReference type="SAM" id="Phobius"/>
    </source>
</evidence>
<evidence type="ECO:0000313" key="5">
    <source>
        <dbReference type="Proteomes" id="UP000830158"/>
    </source>
</evidence>
<reference evidence="4" key="1">
    <citation type="submission" date="2022-01" db="EMBL/GenBank/DDBJ databases">
        <title>PSI-footprinting approach for the identification of protein synthesis inhibitor producers.</title>
        <authorList>
            <person name="Handel F."/>
            <person name="Kulik A."/>
            <person name="Wex K.W."/>
            <person name="Berscheid A."/>
            <person name="Saur J.S."/>
            <person name="Winkler A."/>
            <person name="Wibberg D."/>
            <person name="Kalinowski J."/>
            <person name="Broetz-Oesterhelt H."/>
            <person name="Mast Y."/>
        </authorList>
    </citation>
    <scope>NUCLEOTIDE SEQUENCE</scope>
    <source>
        <strain evidence="4">KNN 49.3e</strain>
    </source>
</reference>
<keyword evidence="5" id="KW-1185">Reference proteome</keyword>
<feature type="transmembrane region" description="Helical" evidence="2">
    <location>
        <begin position="40"/>
        <end position="61"/>
    </location>
</feature>
<dbReference type="Pfam" id="PF01478">
    <property type="entry name" value="Peptidase_A24"/>
    <property type="match status" value="1"/>
</dbReference>
<keyword evidence="4" id="KW-0378">Hydrolase</keyword>
<name>A0ABY4P174_9PSEU</name>
<dbReference type="PANTHER" id="PTHR30487">
    <property type="entry name" value="TYPE 4 PREPILIN-LIKE PROTEINS LEADER PEPTIDE-PROCESSING ENZYME"/>
    <property type="match status" value="1"/>
</dbReference>
<dbReference type="GO" id="GO:0004190">
    <property type="term" value="F:aspartic-type endopeptidase activity"/>
    <property type="evidence" value="ECO:0007669"/>
    <property type="project" value="UniProtKB-EC"/>
</dbReference>
<feature type="transmembrane region" description="Helical" evidence="2">
    <location>
        <begin position="6"/>
        <end position="28"/>
    </location>
</feature>
<dbReference type="EC" id="3.4.23.43" evidence="4"/>
<feature type="transmembrane region" description="Helical" evidence="2">
    <location>
        <begin position="194"/>
        <end position="215"/>
    </location>
</feature>
<keyword evidence="2" id="KW-0812">Transmembrane</keyword>
<dbReference type="InterPro" id="IPR000045">
    <property type="entry name" value="Prepilin_IV_endopep_pep"/>
</dbReference>
<comment type="similarity">
    <text evidence="1">Belongs to the peptidase A24 family.</text>
</comment>
<accession>A0ABY4P174</accession>
<dbReference type="EMBL" id="CP091196">
    <property type="protein sequence ID" value="UQS26054.1"/>
    <property type="molecule type" value="Genomic_DNA"/>
</dbReference>
<dbReference type="Proteomes" id="UP000830158">
    <property type="component" value="Chromosome"/>
</dbReference>
<dbReference type="RefSeq" id="WP_240323227.1">
    <property type="nucleotide sequence ID" value="NZ_CP091196.1"/>
</dbReference>
<dbReference type="Gene3D" id="1.20.120.1220">
    <property type="match status" value="1"/>
</dbReference>
<keyword evidence="2" id="KW-1133">Transmembrane helix</keyword>
<feature type="domain" description="Prepilin type IV endopeptidase peptidase" evidence="3">
    <location>
        <begin position="78"/>
        <end position="181"/>
    </location>
</feature>
<keyword evidence="2" id="KW-0472">Membrane</keyword>
<feature type="transmembrane region" description="Helical" evidence="2">
    <location>
        <begin position="170"/>
        <end position="187"/>
    </location>
</feature>
<dbReference type="InterPro" id="IPR050882">
    <property type="entry name" value="Prepilin_peptidase/N-MTase"/>
</dbReference>
<evidence type="ECO:0000256" key="1">
    <source>
        <dbReference type="ARBA" id="ARBA00005801"/>
    </source>
</evidence>
<proteinExistence type="inferred from homology"/>
<gene>
    <name evidence="4" type="ORF">L1857_26195</name>
</gene>
<feature type="transmembrane region" description="Helical" evidence="2">
    <location>
        <begin position="120"/>
        <end position="139"/>
    </location>
</feature>
<evidence type="ECO:0000259" key="3">
    <source>
        <dbReference type="Pfam" id="PF01478"/>
    </source>
</evidence>
<evidence type="ECO:0000313" key="4">
    <source>
        <dbReference type="EMBL" id="UQS26054.1"/>
    </source>
</evidence>
<sequence length="216" mass="21608">MVQSAGAVWWTLGAAVAGLVLGAAASTLTRQFLAQPRALAGARWFGGALTAVVLAFLAWRNGNRDELVVQSLVTVLGVPLAIIDWCEHRLPRALVLPQLAAAAVGFAALSIVRAEPEPGLRALVASVALAAAFLALAVATAGGVGAGDVSLVAVVGLVCGWLGWPQVLGALVVALLLALCLVAIPATRGRDEGGAAVVPFGPCLLGGTLTMVLAAG</sequence>
<dbReference type="PANTHER" id="PTHR30487:SF0">
    <property type="entry name" value="PREPILIN LEADER PEPTIDASE_N-METHYLTRANSFERASE-RELATED"/>
    <property type="match status" value="1"/>
</dbReference>